<comment type="caution">
    <text evidence="1">The sequence shown here is derived from an EMBL/GenBank/DDBJ whole genome shotgun (WGS) entry which is preliminary data.</text>
</comment>
<dbReference type="AlphaFoldDB" id="A0A0F9CPM9"/>
<sequence>MNKSIKRLEELNKILDIVGTKSDTMAKIEKQTIFKTLEDVREIMNEELALSSNYSIITRITHIKELLKQSEKFR</sequence>
<name>A0A0F9CPM9_9ZZZZ</name>
<reference evidence="1" key="1">
    <citation type="journal article" date="2015" name="Nature">
        <title>Complex archaea that bridge the gap between prokaryotes and eukaryotes.</title>
        <authorList>
            <person name="Spang A."/>
            <person name="Saw J.H."/>
            <person name="Jorgensen S.L."/>
            <person name="Zaremba-Niedzwiedzka K."/>
            <person name="Martijn J."/>
            <person name="Lind A.E."/>
            <person name="van Eijk R."/>
            <person name="Schleper C."/>
            <person name="Guy L."/>
            <person name="Ettema T.J."/>
        </authorList>
    </citation>
    <scope>NUCLEOTIDE SEQUENCE</scope>
</reference>
<gene>
    <name evidence="1" type="ORF">LCGC14_2296830</name>
</gene>
<dbReference type="EMBL" id="LAZR01032297">
    <property type="protein sequence ID" value="KKL51298.1"/>
    <property type="molecule type" value="Genomic_DNA"/>
</dbReference>
<proteinExistence type="predicted"/>
<protein>
    <submittedName>
        <fullName evidence="1">Uncharacterized protein</fullName>
    </submittedName>
</protein>
<evidence type="ECO:0000313" key="1">
    <source>
        <dbReference type="EMBL" id="KKL51298.1"/>
    </source>
</evidence>
<accession>A0A0F9CPM9</accession>
<organism evidence="1">
    <name type="scientific">marine sediment metagenome</name>
    <dbReference type="NCBI Taxonomy" id="412755"/>
    <lineage>
        <taxon>unclassified sequences</taxon>
        <taxon>metagenomes</taxon>
        <taxon>ecological metagenomes</taxon>
    </lineage>
</organism>